<evidence type="ECO:0000313" key="2">
    <source>
        <dbReference type="EMBL" id="MFD0965239.1"/>
    </source>
</evidence>
<organism evidence="2 3">
    <name type="scientific">Pseudofulvibacter geojedonensis</name>
    <dbReference type="NCBI Taxonomy" id="1123758"/>
    <lineage>
        <taxon>Bacteria</taxon>
        <taxon>Pseudomonadati</taxon>
        <taxon>Bacteroidota</taxon>
        <taxon>Flavobacteriia</taxon>
        <taxon>Flavobacteriales</taxon>
        <taxon>Flavobacteriaceae</taxon>
        <taxon>Pseudofulvibacter</taxon>
    </lineage>
</organism>
<gene>
    <name evidence="2" type="ORF">ACFQ1O_14575</name>
</gene>
<dbReference type="InterPro" id="IPR025665">
    <property type="entry name" value="Beta-barrel_OMP_2"/>
</dbReference>
<keyword evidence="3" id="KW-1185">Reference proteome</keyword>
<dbReference type="RefSeq" id="WP_377717435.1">
    <property type="nucleotide sequence ID" value="NZ_JBHTJM010000011.1"/>
</dbReference>
<accession>A0ABW3I761</accession>
<protein>
    <submittedName>
        <fullName evidence="2">Outer membrane beta-barrel protein</fullName>
    </submittedName>
</protein>
<comment type="caution">
    <text evidence="2">The sequence shown here is derived from an EMBL/GenBank/DDBJ whole genome shotgun (WGS) entry which is preliminary data.</text>
</comment>
<dbReference type="Pfam" id="PF13568">
    <property type="entry name" value="OMP_b-brl_2"/>
    <property type="match status" value="1"/>
</dbReference>
<feature type="domain" description="Outer membrane protein beta-barrel" evidence="1">
    <location>
        <begin position="32"/>
        <end position="205"/>
    </location>
</feature>
<name>A0ABW3I761_9FLAO</name>
<reference evidence="3" key="1">
    <citation type="journal article" date="2019" name="Int. J. Syst. Evol. Microbiol.">
        <title>The Global Catalogue of Microorganisms (GCM) 10K type strain sequencing project: providing services to taxonomists for standard genome sequencing and annotation.</title>
        <authorList>
            <consortium name="The Broad Institute Genomics Platform"/>
            <consortium name="The Broad Institute Genome Sequencing Center for Infectious Disease"/>
            <person name="Wu L."/>
            <person name="Ma J."/>
        </authorList>
    </citation>
    <scope>NUCLEOTIDE SEQUENCE [LARGE SCALE GENOMIC DNA]</scope>
    <source>
        <strain evidence="3">CCUG 62114</strain>
    </source>
</reference>
<evidence type="ECO:0000259" key="1">
    <source>
        <dbReference type="Pfam" id="PF13568"/>
    </source>
</evidence>
<dbReference type="EMBL" id="JBHTJM010000011">
    <property type="protein sequence ID" value="MFD0965239.1"/>
    <property type="molecule type" value="Genomic_DNA"/>
</dbReference>
<evidence type="ECO:0000313" key="3">
    <source>
        <dbReference type="Proteomes" id="UP001596997"/>
    </source>
</evidence>
<sequence>MQKLLFFIINVFVVIVSYSQNAVSDSLVYDDPKYREDQFYLALTYNFMENKPNGMSQQGLSSGLHLGFIRDIPINQKRTLAIGVGFGYSNNSYNHNLLIREVEDDLTYELLSTTIDTYSKNKFNTHEVAFPIQFRWRNSTIESHKFWRIYLGAKINYIFHSVVKHKGDVGNFKLRNPNSVQRFQPVIDLGFGWNTWNFYASYSLNTLFKNSAKVEGVAINTRAVKFGLIFYIF</sequence>
<dbReference type="Proteomes" id="UP001596997">
    <property type="component" value="Unassembled WGS sequence"/>
</dbReference>
<proteinExistence type="predicted"/>